<name>A0AA35WNV9_GEOBA</name>
<sequence>MEILNGKLLSCLAFVNTSVLPGSYGVSRIASHCLLCRLTPLCNRKD</sequence>
<dbReference type="Proteomes" id="UP001174909">
    <property type="component" value="Unassembled WGS sequence"/>
</dbReference>
<proteinExistence type="predicted"/>
<comment type="caution">
    <text evidence="1">The sequence shown here is derived from an EMBL/GenBank/DDBJ whole genome shotgun (WGS) entry which is preliminary data.</text>
</comment>
<dbReference type="EMBL" id="CASHTH010002326">
    <property type="protein sequence ID" value="CAI8028343.1"/>
    <property type="molecule type" value="Genomic_DNA"/>
</dbReference>
<reference evidence="1" key="1">
    <citation type="submission" date="2023-03" db="EMBL/GenBank/DDBJ databases">
        <authorList>
            <person name="Steffen K."/>
            <person name="Cardenas P."/>
        </authorList>
    </citation>
    <scope>NUCLEOTIDE SEQUENCE</scope>
</reference>
<keyword evidence="2" id="KW-1185">Reference proteome</keyword>
<gene>
    <name evidence="1" type="ORF">GBAR_LOCUS16177</name>
</gene>
<dbReference type="AlphaFoldDB" id="A0AA35WNV9"/>
<protein>
    <submittedName>
        <fullName evidence="1">Uncharacterized protein</fullName>
    </submittedName>
</protein>
<evidence type="ECO:0000313" key="1">
    <source>
        <dbReference type="EMBL" id="CAI8028343.1"/>
    </source>
</evidence>
<evidence type="ECO:0000313" key="2">
    <source>
        <dbReference type="Proteomes" id="UP001174909"/>
    </source>
</evidence>
<accession>A0AA35WNV9</accession>
<organism evidence="1 2">
    <name type="scientific">Geodia barretti</name>
    <name type="common">Barrett's horny sponge</name>
    <dbReference type="NCBI Taxonomy" id="519541"/>
    <lineage>
        <taxon>Eukaryota</taxon>
        <taxon>Metazoa</taxon>
        <taxon>Porifera</taxon>
        <taxon>Demospongiae</taxon>
        <taxon>Heteroscleromorpha</taxon>
        <taxon>Tetractinellida</taxon>
        <taxon>Astrophorina</taxon>
        <taxon>Geodiidae</taxon>
        <taxon>Geodia</taxon>
    </lineage>
</organism>